<dbReference type="Proteomes" id="UP000199039">
    <property type="component" value="Unassembled WGS sequence"/>
</dbReference>
<dbReference type="InterPro" id="IPR025877">
    <property type="entry name" value="MobA-like_NTP_Trfase"/>
</dbReference>
<feature type="domain" description="MobA-like NTP transferase" evidence="3">
    <location>
        <begin position="21"/>
        <end position="174"/>
    </location>
</feature>
<evidence type="ECO:0000313" key="5">
    <source>
        <dbReference type="Proteomes" id="UP000199039"/>
    </source>
</evidence>
<dbReference type="AlphaFoldDB" id="A0A1G6GQ82"/>
<feature type="region of interest" description="Disordered" evidence="2">
    <location>
        <begin position="208"/>
        <end position="239"/>
    </location>
</feature>
<keyword evidence="5" id="KW-1185">Reference proteome</keyword>
<dbReference type="PANTHER" id="PTHR19136">
    <property type="entry name" value="MOLYBDENUM COFACTOR GUANYLYLTRANSFERASE"/>
    <property type="match status" value="1"/>
</dbReference>
<dbReference type="EMBL" id="FMYH01000001">
    <property type="protein sequence ID" value="SDB84202.1"/>
    <property type="molecule type" value="Genomic_DNA"/>
</dbReference>
<gene>
    <name evidence="4" type="ORF">SAMN05216410_0373</name>
</gene>
<name>A0A1G6GQ82_9MICO</name>
<dbReference type="RefSeq" id="WP_093180374.1">
    <property type="nucleotide sequence ID" value="NZ_FMYH01000001.1"/>
</dbReference>
<organism evidence="4 5">
    <name type="scientific">Sanguibacter gelidistatuariae</name>
    <dbReference type="NCBI Taxonomy" id="1814289"/>
    <lineage>
        <taxon>Bacteria</taxon>
        <taxon>Bacillati</taxon>
        <taxon>Actinomycetota</taxon>
        <taxon>Actinomycetes</taxon>
        <taxon>Micrococcales</taxon>
        <taxon>Sanguibacteraceae</taxon>
        <taxon>Sanguibacter</taxon>
    </lineage>
</organism>
<dbReference type="InterPro" id="IPR029044">
    <property type="entry name" value="Nucleotide-diphossugar_trans"/>
</dbReference>
<keyword evidence="1" id="KW-0808">Transferase</keyword>
<proteinExistence type="predicted"/>
<reference evidence="4 5" key="1">
    <citation type="submission" date="2016-09" db="EMBL/GenBank/DDBJ databases">
        <authorList>
            <person name="Capua I."/>
            <person name="De Benedictis P."/>
            <person name="Joannis T."/>
            <person name="Lombin L.H."/>
            <person name="Cattoli G."/>
        </authorList>
    </citation>
    <scope>NUCLEOTIDE SEQUENCE [LARGE SCALE GENOMIC DNA]</scope>
    <source>
        <strain evidence="4 5">ISLP-3</strain>
    </source>
</reference>
<dbReference type="SUPFAM" id="SSF53448">
    <property type="entry name" value="Nucleotide-diphospho-sugar transferases"/>
    <property type="match status" value="1"/>
</dbReference>
<evidence type="ECO:0000313" key="4">
    <source>
        <dbReference type="EMBL" id="SDB84202.1"/>
    </source>
</evidence>
<dbReference type="Gene3D" id="3.90.550.10">
    <property type="entry name" value="Spore Coat Polysaccharide Biosynthesis Protein SpsA, Chain A"/>
    <property type="match status" value="1"/>
</dbReference>
<protein>
    <submittedName>
        <fullName evidence="4">Molybdopterin-guanine dinucleotide biosynthesis protein A</fullName>
    </submittedName>
</protein>
<evidence type="ECO:0000259" key="3">
    <source>
        <dbReference type="Pfam" id="PF12804"/>
    </source>
</evidence>
<dbReference type="OrthoDB" id="4408226at2"/>
<dbReference type="Pfam" id="PF12804">
    <property type="entry name" value="NTP_transf_3"/>
    <property type="match status" value="1"/>
</dbReference>
<dbReference type="GO" id="GO:0016779">
    <property type="term" value="F:nucleotidyltransferase activity"/>
    <property type="evidence" value="ECO:0007669"/>
    <property type="project" value="UniProtKB-ARBA"/>
</dbReference>
<sequence>MTASPVRLSSAQRPDAPSLDALVLAGGRSARLGGTDKAGVVVGRRTLLDHALAAATQVGARRTVVVGPPGLVEAPLLCVQEAPAFGGPAAGLAAGLRVLDADWVLVLACDLPRAPDVGAILLAALHSLLATPGAELTDGLCLVDGGGRTQWLAGVYRRTSLDRAVAEMNGPDGLSGASVARLLGTLDLLAVADPGGVAADVDTWHDVDRARRADPASPAGPVESTDPHALPTPPERDLR</sequence>
<evidence type="ECO:0000256" key="2">
    <source>
        <dbReference type="SAM" id="MobiDB-lite"/>
    </source>
</evidence>
<accession>A0A1G6GQ82</accession>
<evidence type="ECO:0000256" key="1">
    <source>
        <dbReference type="ARBA" id="ARBA00022679"/>
    </source>
</evidence>
<dbReference type="STRING" id="1814289.SAMN05216410_0373"/>
<dbReference type="PANTHER" id="PTHR19136:SF81">
    <property type="entry name" value="MOLYBDENUM COFACTOR GUANYLYLTRANSFERASE"/>
    <property type="match status" value="1"/>
</dbReference>